<comment type="caution">
    <text evidence="2">The sequence shown here is derived from an EMBL/GenBank/DDBJ whole genome shotgun (WGS) entry which is preliminary data.</text>
</comment>
<proteinExistence type="predicted"/>
<gene>
    <name evidence="2" type="ORF">APC1461_0745</name>
</gene>
<feature type="region of interest" description="Disordered" evidence="1">
    <location>
        <begin position="229"/>
        <end position="248"/>
    </location>
</feature>
<dbReference type="EMBL" id="PJEG01000010">
    <property type="protein sequence ID" value="PKD15216.1"/>
    <property type="molecule type" value="Genomic_DNA"/>
</dbReference>
<reference evidence="2 3" key="1">
    <citation type="submission" date="2017-12" db="EMBL/GenBank/DDBJ databases">
        <title>Bifidobacterium longum APC/DPC strains.</title>
        <authorList>
            <person name="Arboleya S."/>
        </authorList>
    </citation>
    <scope>NUCLEOTIDE SEQUENCE [LARGE SCALE GENOMIC DNA]</scope>
    <source>
        <strain evidence="2 3">APC1461</strain>
    </source>
</reference>
<evidence type="ECO:0000313" key="2">
    <source>
        <dbReference type="EMBL" id="PKD15216.1"/>
    </source>
</evidence>
<organism evidence="2 3">
    <name type="scientific">Bifidobacterium longum</name>
    <dbReference type="NCBI Taxonomy" id="216816"/>
    <lineage>
        <taxon>Bacteria</taxon>
        <taxon>Bacillati</taxon>
        <taxon>Actinomycetota</taxon>
        <taxon>Actinomycetes</taxon>
        <taxon>Bifidobacteriales</taxon>
        <taxon>Bifidobacteriaceae</taxon>
        <taxon>Bifidobacterium</taxon>
    </lineage>
</organism>
<evidence type="ECO:0000313" key="3">
    <source>
        <dbReference type="Proteomes" id="UP000232928"/>
    </source>
</evidence>
<protein>
    <submittedName>
        <fullName evidence="2">Uncharacterized protein</fullName>
    </submittedName>
</protein>
<sequence>MEGMKAYDSSYDMASRVVVGYMLEHASKSLLEIDRETNGRVKYSRMRDIVNAERGAVRISELIILSKACGTDPVIALREIEALSQYVEQNPGMDINAIRDEYKSQAHNDFGYANVELTTPEYTKAQSELRLRVLDALRAEDMPAEYESVLEKVSKDLMAHGPQNPKGEVTHGTFQRDGKTYDFTLYATERKPDTTAPATTPADAPAPNPFLSAATQLAKVTGHTMQDDYDTAAYTDHNKQREMNTPIN</sequence>
<dbReference type="AlphaFoldDB" id="A0A2N0TKJ6"/>
<accession>A0A2N0TKJ6</accession>
<evidence type="ECO:0000256" key="1">
    <source>
        <dbReference type="SAM" id="MobiDB-lite"/>
    </source>
</evidence>
<name>A0A2N0TKJ6_BIFLN</name>
<dbReference type="Proteomes" id="UP000232928">
    <property type="component" value="Unassembled WGS sequence"/>
</dbReference>